<feature type="chain" id="PRO_5002247636" evidence="2">
    <location>
        <begin position="34"/>
        <end position="146"/>
    </location>
</feature>
<feature type="compositionally biased region" description="Low complexity" evidence="1">
    <location>
        <begin position="78"/>
        <end position="94"/>
    </location>
</feature>
<sequence>MSMSVSLLLLPWAARHPTFLIGLPLLACTPVVGQGVRPLLREALAGLFKGLRLSSNWLLPHPEDAHAHHGAGHHGHGHSAAAAAHHGGAHAARGAAHHRAAVAPRKAVDPRTAPHGPGAGGAAPFAEAAAGPYQPEPYIQPSGPYS</sequence>
<dbReference type="Proteomes" id="UP000054498">
    <property type="component" value="Unassembled WGS sequence"/>
</dbReference>
<dbReference type="AlphaFoldDB" id="A0A0D2MCL1"/>
<dbReference type="GeneID" id="25739861"/>
<dbReference type="OrthoDB" id="10632073at2759"/>
<dbReference type="KEGG" id="mng:MNEG_6985"/>
<proteinExistence type="predicted"/>
<dbReference type="RefSeq" id="XP_013899994.1">
    <property type="nucleotide sequence ID" value="XM_014044540.1"/>
</dbReference>
<name>A0A0D2MCL1_9CHLO</name>
<evidence type="ECO:0000313" key="3">
    <source>
        <dbReference type="EMBL" id="KIZ00975.1"/>
    </source>
</evidence>
<feature type="signal peptide" evidence="2">
    <location>
        <begin position="1"/>
        <end position="33"/>
    </location>
</feature>
<accession>A0A0D2MCL1</accession>
<keyword evidence="4" id="KW-1185">Reference proteome</keyword>
<dbReference type="EMBL" id="KK101413">
    <property type="protein sequence ID" value="KIZ00975.1"/>
    <property type="molecule type" value="Genomic_DNA"/>
</dbReference>
<organism evidence="3 4">
    <name type="scientific">Monoraphidium neglectum</name>
    <dbReference type="NCBI Taxonomy" id="145388"/>
    <lineage>
        <taxon>Eukaryota</taxon>
        <taxon>Viridiplantae</taxon>
        <taxon>Chlorophyta</taxon>
        <taxon>core chlorophytes</taxon>
        <taxon>Chlorophyceae</taxon>
        <taxon>CS clade</taxon>
        <taxon>Sphaeropleales</taxon>
        <taxon>Selenastraceae</taxon>
        <taxon>Monoraphidium</taxon>
    </lineage>
</organism>
<feature type="compositionally biased region" description="Basic residues" evidence="1">
    <location>
        <begin position="68"/>
        <end position="77"/>
    </location>
</feature>
<feature type="compositionally biased region" description="Low complexity" evidence="1">
    <location>
        <begin position="122"/>
        <end position="132"/>
    </location>
</feature>
<keyword evidence="2" id="KW-0732">Signal</keyword>
<feature type="region of interest" description="Disordered" evidence="1">
    <location>
        <begin position="64"/>
        <end position="146"/>
    </location>
</feature>
<evidence type="ECO:0000313" key="4">
    <source>
        <dbReference type="Proteomes" id="UP000054498"/>
    </source>
</evidence>
<reference evidence="3 4" key="1">
    <citation type="journal article" date="2013" name="BMC Genomics">
        <title>Reconstruction of the lipid metabolism for the microalga Monoraphidium neglectum from its genome sequence reveals characteristics suitable for biofuel production.</title>
        <authorList>
            <person name="Bogen C."/>
            <person name="Al-Dilaimi A."/>
            <person name="Albersmeier A."/>
            <person name="Wichmann J."/>
            <person name="Grundmann M."/>
            <person name="Rupp O."/>
            <person name="Lauersen K.J."/>
            <person name="Blifernez-Klassen O."/>
            <person name="Kalinowski J."/>
            <person name="Goesmann A."/>
            <person name="Mussgnug J.H."/>
            <person name="Kruse O."/>
        </authorList>
    </citation>
    <scope>NUCLEOTIDE SEQUENCE [LARGE SCALE GENOMIC DNA]</scope>
    <source>
        <strain evidence="3 4">SAG 48.87</strain>
    </source>
</reference>
<evidence type="ECO:0000256" key="1">
    <source>
        <dbReference type="SAM" id="MobiDB-lite"/>
    </source>
</evidence>
<protein>
    <submittedName>
        <fullName evidence="3">Uncharacterized protein</fullName>
    </submittedName>
</protein>
<gene>
    <name evidence="3" type="ORF">MNEG_6985</name>
</gene>
<evidence type="ECO:0000256" key="2">
    <source>
        <dbReference type="SAM" id="SignalP"/>
    </source>
</evidence>
<feature type="non-terminal residue" evidence="3">
    <location>
        <position position="146"/>
    </location>
</feature>